<evidence type="ECO:0000313" key="2">
    <source>
        <dbReference type="EMBL" id="EUC57662.1"/>
    </source>
</evidence>
<gene>
    <name evidence="2" type="ORF">RSOL_228150</name>
</gene>
<dbReference type="AlphaFoldDB" id="X8J6W2"/>
<dbReference type="EMBL" id="JATN01000322">
    <property type="protein sequence ID" value="EUC57662.1"/>
    <property type="molecule type" value="Genomic_DNA"/>
</dbReference>
<feature type="region of interest" description="Disordered" evidence="1">
    <location>
        <begin position="273"/>
        <end position="330"/>
    </location>
</feature>
<evidence type="ECO:0000313" key="3">
    <source>
        <dbReference type="Proteomes" id="UP000030108"/>
    </source>
</evidence>
<protein>
    <submittedName>
        <fullName evidence="2">Uncharacterized protein</fullName>
    </submittedName>
</protein>
<feature type="compositionally biased region" description="Polar residues" evidence="1">
    <location>
        <begin position="312"/>
        <end position="321"/>
    </location>
</feature>
<reference evidence="3" key="1">
    <citation type="journal article" date="2014" name="Genome Announc.">
        <title>Draft genome sequence of the plant-pathogenic soil fungus Rhizoctonia solani anastomosis group 3 strain Rhs1AP.</title>
        <authorList>
            <person name="Cubeta M.A."/>
            <person name="Thomas E."/>
            <person name="Dean R.A."/>
            <person name="Jabaji S."/>
            <person name="Neate S.M."/>
            <person name="Tavantzis S."/>
            <person name="Toda T."/>
            <person name="Vilgalys R."/>
            <person name="Bharathan N."/>
            <person name="Fedorova-Abrams N."/>
            <person name="Pakala S.B."/>
            <person name="Pakala S.M."/>
            <person name="Zafar N."/>
            <person name="Joardar V."/>
            <person name="Losada L."/>
            <person name="Nierman W.C."/>
        </authorList>
    </citation>
    <scope>NUCLEOTIDE SEQUENCE [LARGE SCALE GENOMIC DNA]</scope>
    <source>
        <strain evidence="3">AG-3</strain>
    </source>
</reference>
<dbReference type="Proteomes" id="UP000030108">
    <property type="component" value="Unassembled WGS sequence"/>
</dbReference>
<evidence type="ECO:0000256" key="1">
    <source>
        <dbReference type="SAM" id="MobiDB-lite"/>
    </source>
</evidence>
<organism evidence="2 3">
    <name type="scientific">Rhizoctonia solani AG-3 Rhs1AP</name>
    <dbReference type="NCBI Taxonomy" id="1086054"/>
    <lineage>
        <taxon>Eukaryota</taxon>
        <taxon>Fungi</taxon>
        <taxon>Dikarya</taxon>
        <taxon>Basidiomycota</taxon>
        <taxon>Agaricomycotina</taxon>
        <taxon>Agaricomycetes</taxon>
        <taxon>Cantharellales</taxon>
        <taxon>Ceratobasidiaceae</taxon>
        <taxon>Rhizoctonia</taxon>
    </lineage>
</organism>
<feature type="non-terminal residue" evidence="2">
    <location>
        <position position="330"/>
    </location>
</feature>
<dbReference type="OrthoDB" id="10530302at2759"/>
<sequence>MSTLVRTSAVKADLLKGFCKNELDDYVVEWRNETENGYNSMEHPRGHVLVRAMNTFSLVNHSGLLCQPNSLNYESCSQADQVHLVGWVTPLSTGIKRFFRVVSGFWPPPEFDTDLDVIDGVWRMDVGVLRVRIRELYIGSVTIYGCVINGIFARGWNEKVDYWLQHPASEFEPLWERICIMHPEIRHSRFKDLDPALPNDGRMHPWVLQMIRLEHALPAVHADDQAFDHELDDEEDISDAESLPRDDDAGFPTGSMWRAYRFRPSAQFNNYCSLSGSEGNEDGGGSNLSSQANEADNTVAGVDEFQDAGESQAASDGNSDAASRDKTRQD</sequence>
<comment type="caution">
    <text evidence="2">The sequence shown here is derived from an EMBL/GenBank/DDBJ whole genome shotgun (WGS) entry which is preliminary data.</text>
</comment>
<proteinExistence type="predicted"/>
<accession>X8J6W2</accession>
<name>X8J6W2_9AGAM</name>